<name>A0A4C1U8D3_EUMVA</name>
<protein>
    <submittedName>
        <fullName evidence="1">Uncharacterized protein</fullName>
    </submittedName>
</protein>
<dbReference type="AlphaFoldDB" id="A0A4C1U8D3"/>
<evidence type="ECO:0000313" key="2">
    <source>
        <dbReference type="Proteomes" id="UP000299102"/>
    </source>
</evidence>
<comment type="caution">
    <text evidence="1">The sequence shown here is derived from an EMBL/GenBank/DDBJ whole genome shotgun (WGS) entry which is preliminary data.</text>
</comment>
<sequence>MRFTLCPIHGAFRNLHQGRLSGRARRPAGVSLARTVALPLGMRSSVAPGAVRLYRFTGCSPSEGREINDLGKMHLRLHKADDIAQSRGETSEALPGPLTSKPAVRAGRFIIGVDITYYVADCKYA</sequence>
<accession>A0A4C1U8D3</accession>
<gene>
    <name evidence="1" type="ORF">EVAR_84818_1</name>
</gene>
<organism evidence="1 2">
    <name type="scientific">Eumeta variegata</name>
    <name type="common">Bagworm moth</name>
    <name type="synonym">Eumeta japonica</name>
    <dbReference type="NCBI Taxonomy" id="151549"/>
    <lineage>
        <taxon>Eukaryota</taxon>
        <taxon>Metazoa</taxon>
        <taxon>Ecdysozoa</taxon>
        <taxon>Arthropoda</taxon>
        <taxon>Hexapoda</taxon>
        <taxon>Insecta</taxon>
        <taxon>Pterygota</taxon>
        <taxon>Neoptera</taxon>
        <taxon>Endopterygota</taxon>
        <taxon>Lepidoptera</taxon>
        <taxon>Glossata</taxon>
        <taxon>Ditrysia</taxon>
        <taxon>Tineoidea</taxon>
        <taxon>Psychidae</taxon>
        <taxon>Oiketicinae</taxon>
        <taxon>Eumeta</taxon>
    </lineage>
</organism>
<dbReference type="EMBL" id="BGZK01000141">
    <property type="protein sequence ID" value="GBP22578.1"/>
    <property type="molecule type" value="Genomic_DNA"/>
</dbReference>
<reference evidence="1 2" key="1">
    <citation type="journal article" date="2019" name="Commun. Biol.">
        <title>The bagworm genome reveals a unique fibroin gene that provides high tensile strength.</title>
        <authorList>
            <person name="Kono N."/>
            <person name="Nakamura H."/>
            <person name="Ohtoshi R."/>
            <person name="Tomita M."/>
            <person name="Numata K."/>
            <person name="Arakawa K."/>
        </authorList>
    </citation>
    <scope>NUCLEOTIDE SEQUENCE [LARGE SCALE GENOMIC DNA]</scope>
</reference>
<evidence type="ECO:0000313" key="1">
    <source>
        <dbReference type="EMBL" id="GBP22578.1"/>
    </source>
</evidence>
<dbReference type="Proteomes" id="UP000299102">
    <property type="component" value="Unassembled WGS sequence"/>
</dbReference>
<keyword evidence="2" id="KW-1185">Reference proteome</keyword>
<proteinExistence type="predicted"/>